<gene>
    <name evidence="1" type="ORF">HDE68_002589</name>
</gene>
<evidence type="ECO:0008006" key="3">
    <source>
        <dbReference type="Google" id="ProtNLM"/>
    </source>
</evidence>
<evidence type="ECO:0000313" key="2">
    <source>
        <dbReference type="Proteomes" id="UP000537204"/>
    </source>
</evidence>
<dbReference type="Proteomes" id="UP000537204">
    <property type="component" value="Unassembled WGS sequence"/>
</dbReference>
<dbReference type="SUPFAM" id="SSF56059">
    <property type="entry name" value="Glutathione synthetase ATP-binding domain-like"/>
    <property type="match status" value="1"/>
</dbReference>
<sequence>MIHTYREYFNRNFTRDKYVSFLQMLGKDYPPVSIRFAETPIFIPEDLKNQLIEAGEEIIKLIKQPDFKTLTEQSIPKEWTVPNENDHPHFLAFDFGISKDEKGRLVPRLIEMQGFPSLFGFQLHLADTYKEVFELNNLADFSPFFNGIDQQEYIALLKKVILGPYAPEEVALMDIDAPNQKTAIDFFVTAKHLGIRILSLTDIFKENGQLFYKEQGKKIRLRRIYNRLIFDEVSTQQDLFKISFDPREPVDVEWITHPNWFYRISKYTMPFLKNEFVPETRFLNTIASIPADLENYVLKPLFSFAGMGVIIDVTQTDIEEIADPENWILQRKVNYEPVVKSPDGYVKAEIRLLYIWPDGEEPQLCINLARLSRGKMIGVRYNADFDWVGGTVGLMAQEIDN</sequence>
<protein>
    <recommendedName>
        <fullName evidence="3">Circularly permuted ATP-grasp superfamily protein</fullName>
    </recommendedName>
</protein>
<organism evidence="1 2">
    <name type="scientific">Pedobacter cryoconitis</name>
    <dbReference type="NCBI Taxonomy" id="188932"/>
    <lineage>
        <taxon>Bacteria</taxon>
        <taxon>Pseudomonadati</taxon>
        <taxon>Bacteroidota</taxon>
        <taxon>Sphingobacteriia</taxon>
        <taxon>Sphingobacteriales</taxon>
        <taxon>Sphingobacteriaceae</taxon>
        <taxon>Pedobacter</taxon>
    </lineage>
</organism>
<proteinExistence type="predicted"/>
<dbReference type="EMBL" id="JACHCE010000003">
    <property type="protein sequence ID" value="MBB5636688.1"/>
    <property type="molecule type" value="Genomic_DNA"/>
</dbReference>
<name>A0A7W8ZMN8_9SPHI</name>
<comment type="caution">
    <text evidence="1">The sequence shown here is derived from an EMBL/GenBank/DDBJ whole genome shotgun (WGS) entry which is preliminary data.</text>
</comment>
<dbReference type="RefSeq" id="WP_183882462.1">
    <property type="nucleotide sequence ID" value="NZ_JACHCE010000003.1"/>
</dbReference>
<accession>A0A7W8ZMN8</accession>
<dbReference type="AlphaFoldDB" id="A0A7W8ZMN8"/>
<reference evidence="1 2" key="1">
    <citation type="submission" date="2020-08" db="EMBL/GenBank/DDBJ databases">
        <title>Genomic Encyclopedia of Type Strains, Phase IV (KMG-V): Genome sequencing to study the core and pangenomes of soil and plant-associated prokaryotes.</title>
        <authorList>
            <person name="Whitman W."/>
        </authorList>
    </citation>
    <scope>NUCLEOTIDE SEQUENCE [LARGE SCALE GENOMIC DNA]</scope>
    <source>
        <strain evidence="1 2">S3M1</strain>
    </source>
</reference>
<evidence type="ECO:0000313" key="1">
    <source>
        <dbReference type="EMBL" id="MBB5636688.1"/>
    </source>
</evidence>